<dbReference type="SMART" id="SM00066">
    <property type="entry name" value="GAL4"/>
    <property type="match status" value="1"/>
</dbReference>
<proteinExistence type="predicted"/>
<dbReference type="InterPro" id="IPR021858">
    <property type="entry name" value="Fun_TF"/>
</dbReference>
<dbReference type="GO" id="GO:0005634">
    <property type="term" value="C:nucleus"/>
    <property type="evidence" value="ECO:0007669"/>
    <property type="project" value="UniProtKB-SubCell"/>
</dbReference>
<accession>A0A1V6TJ06</accession>
<reference evidence="8" key="1">
    <citation type="journal article" date="2017" name="Nat. Microbiol.">
        <title>Global analysis of biosynthetic gene clusters reveals vast potential of secondary metabolite production in Penicillium species.</title>
        <authorList>
            <person name="Nielsen J.C."/>
            <person name="Grijseels S."/>
            <person name="Prigent S."/>
            <person name="Ji B."/>
            <person name="Dainat J."/>
            <person name="Nielsen K.F."/>
            <person name="Frisvad J.C."/>
            <person name="Workman M."/>
            <person name="Nielsen J."/>
        </authorList>
    </citation>
    <scope>NUCLEOTIDE SEQUENCE [LARGE SCALE GENOMIC DNA]</scope>
    <source>
        <strain evidence="8">IBT 24891</strain>
    </source>
</reference>
<keyword evidence="3" id="KW-0238">DNA-binding</keyword>
<keyword evidence="5" id="KW-0539">Nucleus</keyword>
<evidence type="ECO:0000313" key="7">
    <source>
        <dbReference type="EMBL" id="OQE26372.1"/>
    </source>
</evidence>
<protein>
    <recommendedName>
        <fullName evidence="6">Zn(2)-C6 fungal-type domain-containing protein</fullName>
    </recommendedName>
</protein>
<feature type="domain" description="Zn(2)-C6 fungal-type" evidence="6">
    <location>
        <begin position="18"/>
        <end position="46"/>
    </location>
</feature>
<keyword evidence="2" id="KW-0805">Transcription regulation</keyword>
<evidence type="ECO:0000256" key="3">
    <source>
        <dbReference type="ARBA" id="ARBA00023125"/>
    </source>
</evidence>
<sequence>MEARLMNDIKPISHSSTSCWTCRRRRVKCDRGVPNCQRCLISEEDCQGYSATKPLRWTNGVASRGKLMGKSLPLPATKTHTSLKISLTDPVVQDLSPIDRRYIKYFDRYCSVESTLYESNDTNPFREFMRLIPSSTALPHTIISVAALHQARRRSTIKTIKLESSPAADVADLSFDSKAVIEEDPHALYDCLKHKQYALKQIQKDILDADHRNIEGTIASMLLLVWQDLMDSGKDSWKYHLNALRKTAQLQKLSTKSSSRRSNSFDFKGLEEYLEITYAALHILGTTFVQSKDPYQPLFSTMPTQDMTKLSDGEVWAGCPAEILHIISTVNDISRTPSSPDGSATQIILALDKFSPIKWAVESSQPSLMKSRYHLATVYKHSAMIYLHQVLGQLLHNCNVKITTLDSLDSVILHIQSIRPEDPHFKGLVWPAFVIGAETKTEAHRLIITRTFEHLCDLWRCQNVRNALDVLHDLWKRDDENPEYTPWIGEIHRSGMDWIFV</sequence>
<organism evidence="7 8">
    <name type="scientific">Penicillium steckii</name>
    <dbReference type="NCBI Taxonomy" id="303698"/>
    <lineage>
        <taxon>Eukaryota</taxon>
        <taxon>Fungi</taxon>
        <taxon>Dikarya</taxon>
        <taxon>Ascomycota</taxon>
        <taxon>Pezizomycotina</taxon>
        <taxon>Eurotiomycetes</taxon>
        <taxon>Eurotiomycetidae</taxon>
        <taxon>Eurotiales</taxon>
        <taxon>Aspergillaceae</taxon>
        <taxon>Penicillium</taxon>
    </lineage>
</organism>
<dbReference type="InterPro" id="IPR001138">
    <property type="entry name" value="Zn2Cys6_DnaBD"/>
</dbReference>
<dbReference type="Pfam" id="PF00172">
    <property type="entry name" value="Zn_clus"/>
    <property type="match status" value="1"/>
</dbReference>
<dbReference type="PANTHER" id="PTHR37534">
    <property type="entry name" value="TRANSCRIPTIONAL ACTIVATOR PROTEIN UGA3"/>
    <property type="match status" value="1"/>
</dbReference>
<keyword evidence="4" id="KW-0804">Transcription</keyword>
<dbReference type="GO" id="GO:0000976">
    <property type="term" value="F:transcription cis-regulatory region binding"/>
    <property type="evidence" value="ECO:0007669"/>
    <property type="project" value="TreeGrafter"/>
</dbReference>
<dbReference type="OrthoDB" id="5380854at2759"/>
<keyword evidence="8" id="KW-1185">Reference proteome</keyword>
<evidence type="ECO:0000256" key="4">
    <source>
        <dbReference type="ARBA" id="ARBA00023163"/>
    </source>
</evidence>
<dbReference type="InterPro" id="IPR036864">
    <property type="entry name" value="Zn2-C6_fun-type_DNA-bd_sf"/>
</dbReference>
<dbReference type="GO" id="GO:0045944">
    <property type="term" value="P:positive regulation of transcription by RNA polymerase II"/>
    <property type="evidence" value="ECO:0007669"/>
    <property type="project" value="TreeGrafter"/>
</dbReference>
<dbReference type="AlphaFoldDB" id="A0A1V6TJ06"/>
<dbReference type="GO" id="GO:0000981">
    <property type="term" value="F:DNA-binding transcription factor activity, RNA polymerase II-specific"/>
    <property type="evidence" value="ECO:0007669"/>
    <property type="project" value="InterPro"/>
</dbReference>
<dbReference type="SUPFAM" id="SSF57701">
    <property type="entry name" value="Zn2/Cys6 DNA-binding domain"/>
    <property type="match status" value="1"/>
</dbReference>
<dbReference type="PROSITE" id="PS00463">
    <property type="entry name" value="ZN2_CY6_FUNGAL_1"/>
    <property type="match status" value="1"/>
</dbReference>
<dbReference type="CDD" id="cd00067">
    <property type="entry name" value="GAL4"/>
    <property type="match status" value="1"/>
</dbReference>
<dbReference type="EMBL" id="MLKD01000005">
    <property type="protein sequence ID" value="OQE26372.1"/>
    <property type="molecule type" value="Genomic_DNA"/>
</dbReference>
<dbReference type="Proteomes" id="UP000191285">
    <property type="component" value="Unassembled WGS sequence"/>
</dbReference>
<dbReference type="STRING" id="303698.A0A1V6TJ06"/>
<evidence type="ECO:0000256" key="2">
    <source>
        <dbReference type="ARBA" id="ARBA00023015"/>
    </source>
</evidence>
<dbReference type="PANTHER" id="PTHR37534:SF51">
    <property type="entry name" value="ACRIFLAVINE SENSITIVITY CONTROL PROTEIN ACR-2"/>
    <property type="match status" value="1"/>
</dbReference>
<gene>
    <name evidence="7" type="ORF">PENSTE_c005G07790</name>
</gene>
<dbReference type="PROSITE" id="PS50048">
    <property type="entry name" value="ZN2_CY6_FUNGAL_2"/>
    <property type="match status" value="1"/>
</dbReference>
<comment type="caution">
    <text evidence="7">The sequence shown here is derived from an EMBL/GenBank/DDBJ whole genome shotgun (WGS) entry which is preliminary data.</text>
</comment>
<evidence type="ECO:0000259" key="6">
    <source>
        <dbReference type="PROSITE" id="PS50048"/>
    </source>
</evidence>
<evidence type="ECO:0000256" key="5">
    <source>
        <dbReference type="ARBA" id="ARBA00023242"/>
    </source>
</evidence>
<dbReference type="Gene3D" id="4.10.240.10">
    <property type="entry name" value="Zn(2)-C6 fungal-type DNA-binding domain"/>
    <property type="match status" value="1"/>
</dbReference>
<name>A0A1V6TJ06_9EURO</name>
<evidence type="ECO:0000256" key="1">
    <source>
        <dbReference type="ARBA" id="ARBA00004123"/>
    </source>
</evidence>
<dbReference type="GO" id="GO:0008270">
    <property type="term" value="F:zinc ion binding"/>
    <property type="evidence" value="ECO:0007669"/>
    <property type="project" value="InterPro"/>
</dbReference>
<evidence type="ECO:0000313" key="8">
    <source>
        <dbReference type="Proteomes" id="UP000191285"/>
    </source>
</evidence>
<comment type="subcellular location">
    <subcellularLocation>
        <location evidence="1">Nucleus</location>
    </subcellularLocation>
</comment>
<dbReference type="Pfam" id="PF11951">
    <property type="entry name" value="Fungal_trans_2"/>
    <property type="match status" value="1"/>
</dbReference>